<evidence type="ECO:0000256" key="8">
    <source>
        <dbReference type="HAMAP-Rule" id="MF_00201"/>
    </source>
</evidence>
<evidence type="ECO:0000313" key="10">
    <source>
        <dbReference type="EMBL" id="KAA8818837.1"/>
    </source>
</evidence>
<sequence>MPLYRDEGVVLRTAKLGEADRIVWLFTRRHGKVRAVAKGVRRARSRFGARLEPFMRADVLINTGRSLDVVSQAETIAAYADRIVADYASYTAASAIVETADRIVAAEREPAADQYRLLIAALAALSRGMHRGEAVGDSYVLRALALAGWSPRLASCVVCGRAGDRALPGAYFSVPAGGLMCAVDHTPESRLLQPGVLDQLRALVDGDWEVLDAGELDPQTRHIVEEWGAYYLERPIRSLRLLD</sequence>
<protein>
    <recommendedName>
        <fullName evidence="3 8">DNA repair protein RecO</fullName>
    </recommendedName>
    <alternativeName>
        <fullName evidence="7 8">Recombination protein O</fullName>
    </alternativeName>
</protein>
<dbReference type="Pfam" id="PF11967">
    <property type="entry name" value="RecO_N"/>
    <property type="match status" value="1"/>
</dbReference>
<dbReference type="InterPro" id="IPR042242">
    <property type="entry name" value="RecO_C"/>
</dbReference>
<evidence type="ECO:0000256" key="4">
    <source>
        <dbReference type="ARBA" id="ARBA00022763"/>
    </source>
</evidence>
<evidence type="ECO:0000313" key="12">
    <source>
        <dbReference type="Proteomes" id="UP000345527"/>
    </source>
</evidence>
<name>A0A5J5DTH9_9BIFI</name>
<evidence type="ECO:0000256" key="1">
    <source>
        <dbReference type="ARBA" id="ARBA00003065"/>
    </source>
</evidence>
<evidence type="ECO:0000256" key="5">
    <source>
        <dbReference type="ARBA" id="ARBA00023172"/>
    </source>
</evidence>
<dbReference type="InterPro" id="IPR012340">
    <property type="entry name" value="NA-bd_OB-fold"/>
</dbReference>
<dbReference type="GO" id="GO:0006302">
    <property type="term" value="P:double-strand break repair"/>
    <property type="evidence" value="ECO:0007669"/>
    <property type="project" value="TreeGrafter"/>
</dbReference>
<dbReference type="PANTHER" id="PTHR33991:SF1">
    <property type="entry name" value="DNA REPAIR PROTEIN RECO"/>
    <property type="match status" value="1"/>
</dbReference>
<dbReference type="InterPro" id="IPR037278">
    <property type="entry name" value="ARFGAP/RecO"/>
</dbReference>
<dbReference type="Pfam" id="PF02565">
    <property type="entry name" value="RecO_C"/>
    <property type="match status" value="1"/>
</dbReference>
<keyword evidence="5 8" id="KW-0233">DNA recombination</keyword>
<evidence type="ECO:0000313" key="11">
    <source>
        <dbReference type="EMBL" id="KAA8822971.1"/>
    </source>
</evidence>
<organism evidence="11 12">
    <name type="scientific">Bifidobacterium vespertilionis</name>
    <dbReference type="NCBI Taxonomy" id="2562524"/>
    <lineage>
        <taxon>Bacteria</taxon>
        <taxon>Bacillati</taxon>
        <taxon>Actinomycetota</taxon>
        <taxon>Actinomycetes</taxon>
        <taxon>Bifidobacteriales</taxon>
        <taxon>Bifidobacteriaceae</taxon>
        <taxon>Bifidobacterium</taxon>
    </lineage>
</organism>
<accession>A0A5J5DTH9</accession>
<evidence type="ECO:0000256" key="6">
    <source>
        <dbReference type="ARBA" id="ARBA00023204"/>
    </source>
</evidence>
<keyword evidence="13" id="KW-1185">Reference proteome</keyword>
<evidence type="ECO:0000256" key="2">
    <source>
        <dbReference type="ARBA" id="ARBA00007452"/>
    </source>
</evidence>
<comment type="similarity">
    <text evidence="2 8">Belongs to the RecO family.</text>
</comment>
<comment type="caution">
    <text evidence="11">The sequence shown here is derived from an EMBL/GenBank/DDBJ whole genome shotgun (WGS) entry which is preliminary data.</text>
</comment>
<dbReference type="InterPro" id="IPR022572">
    <property type="entry name" value="DNA_rep/recomb_RecO_N"/>
</dbReference>
<evidence type="ECO:0000256" key="3">
    <source>
        <dbReference type="ARBA" id="ARBA00021310"/>
    </source>
</evidence>
<dbReference type="HAMAP" id="MF_00201">
    <property type="entry name" value="RecO"/>
    <property type="match status" value="1"/>
</dbReference>
<dbReference type="AlphaFoldDB" id="A0A5J5DTH9"/>
<dbReference type="Gene3D" id="2.40.50.140">
    <property type="entry name" value="Nucleic acid-binding proteins"/>
    <property type="match status" value="1"/>
</dbReference>
<keyword evidence="4 8" id="KW-0227">DNA damage</keyword>
<proteinExistence type="inferred from homology"/>
<evidence type="ECO:0000313" key="13">
    <source>
        <dbReference type="Proteomes" id="UP000374630"/>
    </source>
</evidence>
<evidence type="ECO:0000259" key="9">
    <source>
        <dbReference type="Pfam" id="PF11967"/>
    </source>
</evidence>
<reference evidence="12 13" key="1">
    <citation type="journal article" date="2019" name="Syst. Appl. Microbiol.">
        <title>Characterization of Bifidobacterium species in feaces of the Egyptian fruit bat: Description of B. vespertilionis sp. nov. and B. rousetti sp. nov.</title>
        <authorList>
            <person name="Modesto M."/>
            <person name="Satti M."/>
            <person name="Watanabe K."/>
            <person name="Puglisi E."/>
            <person name="Morelli L."/>
            <person name="Huang C.-H."/>
            <person name="Liou J.-S."/>
            <person name="Miyashita M."/>
            <person name="Tamura T."/>
            <person name="Saito S."/>
            <person name="Mori K."/>
            <person name="Huang L."/>
            <person name="Sciavilla P."/>
            <person name="Sandri C."/>
            <person name="Spiezio C."/>
            <person name="Vitali F."/>
            <person name="Cavalieri D."/>
            <person name="Perpetuini G."/>
            <person name="Tofalo R."/>
            <person name="Bonetti A."/>
            <person name="Arita M."/>
            <person name="Mattarelli P."/>
        </authorList>
    </citation>
    <scope>NUCLEOTIDE SEQUENCE [LARGE SCALE GENOMIC DNA]</scope>
    <source>
        <strain evidence="10 13">RST16</strain>
        <strain evidence="11 12">RST8</strain>
    </source>
</reference>
<dbReference type="Proteomes" id="UP000345527">
    <property type="component" value="Unassembled WGS sequence"/>
</dbReference>
<gene>
    <name evidence="8 11" type="primary">recO</name>
    <name evidence="11" type="ORF">EM848_07295</name>
    <name evidence="10" type="ORF">EMO90_09235</name>
</gene>
<dbReference type="OrthoDB" id="9812244at2"/>
<dbReference type="NCBIfam" id="TIGR00613">
    <property type="entry name" value="reco"/>
    <property type="match status" value="1"/>
</dbReference>
<keyword evidence="6 8" id="KW-0234">DNA repair</keyword>
<dbReference type="SUPFAM" id="SSF50249">
    <property type="entry name" value="Nucleic acid-binding proteins"/>
    <property type="match status" value="1"/>
</dbReference>
<dbReference type="Proteomes" id="UP000374630">
    <property type="component" value="Unassembled WGS sequence"/>
</dbReference>
<dbReference type="RefSeq" id="WP_150354279.1">
    <property type="nucleotide sequence ID" value="NZ_JAFEJW010000007.1"/>
</dbReference>
<dbReference type="GO" id="GO:0043590">
    <property type="term" value="C:bacterial nucleoid"/>
    <property type="evidence" value="ECO:0007669"/>
    <property type="project" value="TreeGrafter"/>
</dbReference>
<evidence type="ECO:0000256" key="7">
    <source>
        <dbReference type="ARBA" id="ARBA00033409"/>
    </source>
</evidence>
<dbReference type="Gene3D" id="1.20.1440.120">
    <property type="entry name" value="Recombination protein O, C-terminal domain"/>
    <property type="match status" value="1"/>
</dbReference>
<dbReference type="GO" id="GO:0006310">
    <property type="term" value="P:DNA recombination"/>
    <property type="evidence" value="ECO:0007669"/>
    <property type="project" value="UniProtKB-UniRule"/>
</dbReference>
<dbReference type="PANTHER" id="PTHR33991">
    <property type="entry name" value="DNA REPAIR PROTEIN RECO"/>
    <property type="match status" value="1"/>
</dbReference>
<comment type="function">
    <text evidence="1 8">Involved in DNA repair and RecF pathway recombination.</text>
</comment>
<dbReference type="InterPro" id="IPR003717">
    <property type="entry name" value="RecO"/>
</dbReference>
<dbReference type="SUPFAM" id="SSF57863">
    <property type="entry name" value="ArfGap/RecO-like zinc finger"/>
    <property type="match status" value="1"/>
</dbReference>
<dbReference type="EMBL" id="RZNZ01000013">
    <property type="protein sequence ID" value="KAA8818837.1"/>
    <property type="molecule type" value="Genomic_DNA"/>
</dbReference>
<feature type="domain" description="DNA replication/recombination mediator RecO N-terminal" evidence="9">
    <location>
        <begin position="1"/>
        <end position="79"/>
    </location>
</feature>
<dbReference type="EMBL" id="RZOA01000013">
    <property type="protein sequence ID" value="KAA8822971.1"/>
    <property type="molecule type" value="Genomic_DNA"/>
</dbReference>